<evidence type="ECO:0000256" key="2">
    <source>
        <dbReference type="ARBA" id="ARBA00023002"/>
    </source>
</evidence>
<dbReference type="Gene3D" id="3.40.605.10">
    <property type="entry name" value="Aldehyde Dehydrogenase, Chain A, domain 1"/>
    <property type="match status" value="1"/>
</dbReference>
<dbReference type="EMBL" id="DNWC01000126">
    <property type="protein sequence ID" value="HBJ09255.1"/>
    <property type="molecule type" value="Genomic_DNA"/>
</dbReference>
<evidence type="ECO:0000256" key="1">
    <source>
        <dbReference type="ARBA" id="ARBA00009986"/>
    </source>
</evidence>
<dbReference type="SUPFAM" id="SSF53720">
    <property type="entry name" value="ALDH-like"/>
    <property type="match status" value="1"/>
</dbReference>
<dbReference type="PROSITE" id="PS00070">
    <property type="entry name" value="ALDEHYDE_DEHYDR_CYS"/>
    <property type="match status" value="1"/>
</dbReference>
<dbReference type="Gene3D" id="3.40.309.10">
    <property type="entry name" value="Aldehyde Dehydrogenase, Chain A, domain 2"/>
    <property type="match status" value="1"/>
</dbReference>
<dbReference type="PROSITE" id="PS00687">
    <property type="entry name" value="ALDEHYDE_DEHYDR_GLU"/>
    <property type="match status" value="1"/>
</dbReference>
<feature type="domain" description="Aldehyde dehydrogenase" evidence="8">
    <location>
        <begin position="7"/>
        <end position="427"/>
    </location>
</feature>
<dbReference type="GO" id="GO:0005737">
    <property type="term" value="C:cytoplasm"/>
    <property type="evidence" value="ECO:0007669"/>
    <property type="project" value="TreeGrafter"/>
</dbReference>
<evidence type="ECO:0000256" key="4">
    <source>
        <dbReference type="PIRNR" id="PIRNR036492"/>
    </source>
</evidence>
<dbReference type="CDD" id="cd07136">
    <property type="entry name" value="ALDH_YwdH-P39616"/>
    <property type="match status" value="1"/>
</dbReference>
<comment type="similarity">
    <text evidence="1 4 7">Belongs to the aldehyde dehydrogenase family.</text>
</comment>
<organism evidence="9 10">
    <name type="scientific">Coprobacter fastidiosus</name>
    <dbReference type="NCBI Taxonomy" id="1099853"/>
    <lineage>
        <taxon>Bacteria</taxon>
        <taxon>Pseudomonadati</taxon>
        <taxon>Bacteroidota</taxon>
        <taxon>Bacteroidia</taxon>
        <taxon>Bacteroidales</taxon>
        <taxon>Barnesiellaceae</taxon>
        <taxon>Coprobacter</taxon>
    </lineage>
</organism>
<dbReference type="InterPro" id="IPR016163">
    <property type="entry name" value="Ald_DH_C"/>
</dbReference>
<dbReference type="FunFam" id="3.40.309.10:FF:000003">
    <property type="entry name" value="Aldehyde dehydrogenase"/>
    <property type="match status" value="1"/>
</dbReference>
<dbReference type="InterPro" id="IPR016161">
    <property type="entry name" value="Ald_DH/histidinol_DH"/>
</dbReference>
<dbReference type="GO" id="GO:0004029">
    <property type="term" value="F:aldehyde dehydrogenase (NAD+) activity"/>
    <property type="evidence" value="ECO:0007669"/>
    <property type="project" value="TreeGrafter"/>
</dbReference>
<protein>
    <recommendedName>
        <fullName evidence="4">Aldehyde dehydrogenase</fullName>
    </recommendedName>
</protein>
<dbReference type="InterPro" id="IPR029510">
    <property type="entry name" value="Ald_DH_CS_GLU"/>
</dbReference>
<keyword evidence="3" id="KW-0520">NAD</keyword>
<reference evidence="9 10" key="1">
    <citation type="journal article" date="2018" name="Nat. Biotechnol.">
        <title>A standardized bacterial taxonomy based on genome phylogeny substantially revises the tree of life.</title>
        <authorList>
            <person name="Parks D.H."/>
            <person name="Chuvochina M."/>
            <person name="Waite D.W."/>
            <person name="Rinke C."/>
            <person name="Skarshewski A."/>
            <person name="Chaumeil P.A."/>
            <person name="Hugenholtz P."/>
        </authorList>
    </citation>
    <scope>NUCLEOTIDE SEQUENCE [LARGE SCALE GENOMIC DNA]</scope>
    <source>
        <strain evidence="9">UBA11482</strain>
    </source>
</reference>
<evidence type="ECO:0000256" key="7">
    <source>
        <dbReference type="RuleBase" id="RU003345"/>
    </source>
</evidence>
<dbReference type="InterPro" id="IPR012394">
    <property type="entry name" value="Aldehyde_DH_NAD(P)"/>
</dbReference>
<dbReference type="InterPro" id="IPR015590">
    <property type="entry name" value="Aldehyde_DH_dom"/>
</dbReference>
<dbReference type="PANTHER" id="PTHR43570:SF16">
    <property type="entry name" value="ALDEHYDE DEHYDROGENASE TYPE III, ISOFORM Q"/>
    <property type="match status" value="1"/>
</dbReference>
<dbReference type="AlphaFoldDB" id="A0A354M416"/>
<evidence type="ECO:0000313" key="10">
    <source>
        <dbReference type="Proteomes" id="UP000262954"/>
    </source>
</evidence>
<keyword evidence="2 4" id="KW-0560">Oxidoreductase</keyword>
<dbReference type="InterPro" id="IPR016160">
    <property type="entry name" value="Ald_DH_CS_CYS"/>
</dbReference>
<name>A0A354M416_9BACT</name>
<dbReference type="Pfam" id="PF00171">
    <property type="entry name" value="Aldedh"/>
    <property type="match status" value="1"/>
</dbReference>
<dbReference type="PIRSF" id="PIRSF036492">
    <property type="entry name" value="ALDH"/>
    <property type="match status" value="1"/>
</dbReference>
<gene>
    <name evidence="9" type="ORF">DDY73_09655</name>
</gene>
<evidence type="ECO:0000256" key="6">
    <source>
        <dbReference type="PROSITE-ProRule" id="PRU10007"/>
    </source>
</evidence>
<dbReference type="PANTHER" id="PTHR43570">
    <property type="entry name" value="ALDEHYDE DEHYDROGENASE"/>
    <property type="match status" value="1"/>
</dbReference>
<evidence type="ECO:0000259" key="8">
    <source>
        <dbReference type="Pfam" id="PF00171"/>
    </source>
</evidence>
<evidence type="ECO:0000256" key="5">
    <source>
        <dbReference type="PIRSR" id="PIRSR036492-1"/>
    </source>
</evidence>
<comment type="caution">
    <text evidence="9">The sequence shown here is derived from an EMBL/GenBank/DDBJ whole genome shotgun (WGS) entry which is preliminary data.</text>
</comment>
<evidence type="ECO:0000313" key="9">
    <source>
        <dbReference type="EMBL" id="HBJ09255.1"/>
    </source>
</evidence>
<proteinExistence type="inferred from homology"/>
<sequence length="455" mass="51559">MNISDHINAQRAYFNSQITKPISFRKAALIQLKKAIEKYEPDIEKALWDDLKKSKFESYITETGFVLTELNRTLKKLKNWSSPKRVKTPLFLFGSKSHIQYEPYGISLILSPWNYPFQLLFAPLIGAVAAGNCVILKPSPASPHTTAVSKKIIKEAFDPRHVILIEADNRETDLLLQQRYDYIFYTGGVEYGKRVMEAASKHLTPVTLELGGKSPCIIDKDANIDIAARRIVWGKFLNCGQTCVAPDYIFVHQDIKYDLILKLKDEIIRQYGKDPQKSPDYPRIIHSGRFYNLMLLLKQGKIEAGGKYDEKDLYIAPTVISGITPENRIMNEEIFGPILPVMTFNERETVIDYINSQEKPLALYYFGKNKKNIREILEKTSSGGVCINDVVTHLANPDLPFGGVGHSGIGRYHGIDSFYTFSHTKSVLSTTTHINPGIKFAPYAGKLSILKRFMK</sequence>
<dbReference type="Proteomes" id="UP000262954">
    <property type="component" value="Unassembled WGS sequence"/>
</dbReference>
<evidence type="ECO:0000256" key="3">
    <source>
        <dbReference type="ARBA" id="ARBA00023027"/>
    </source>
</evidence>
<feature type="active site" evidence="5 6">
    <location>
        <position position="209"/>
    </location>
</feature>
<feature type="active site" evidence="5">
    <location>
        <position position="243"/>
    </location>
</feature>
<dbReference type="GO" id="GO:0006081">
    <property type="term" value="P:aldehyde metabolic process"/>
    <property type="evidence" value="ECO:0007669"/>
    <property type="project" value="InterPro"/>
</dbReference>
<accession>A0A354M416</accession>
<dbReference type="FunFam" id="3.40.605.10:FF:000004">
    <property type="entry name" value="Aldehyde dehydrogenase"/>
    <property type="match status" value="1"/>
</dbReference>
<dbReference type="InterPro" id="IPR016162">
    <property type="entry name" value="Ald_DH_N"/>
</dbReference>